<keyword evidence="3 5" id="KW-0067">ATP-binding</keyword>
<dbReference type="InterPro" id="IPR050221">
    <property type="entry name" value="26S_Proteasome_ATPase"/>
</dbReference>
<evidence type="ECO:0000259" key="4">
    <source>
        <dbReference type="SMART" id="SM00382"/>
    </source>
</evidence>
<comment type="similarity">
    <text evidence="1">Belongs to the AAA ATPase family.</text>
</comment>
<dbReference type="CDD" id="cd19481">
    <property type="entry name" value="RecA-like_protease"/>
    <property type="match status" value="1"/>
</dbReference>
<dbReference type="InterPro" id="IPR003959">
    <property type="entry name" value="ATPase_AAA_core"/>
</dbReference>
<feature type="domain" description="AAA+ ATPase" evidence="4">
    <location>
        <begin position="435"/>
        <end position="567"/>
    </location>
</feature>
<dbReference type="Pfam" id="PF00004">
    <property type="entry name" value="AAA"/>
    <property type="match status" value="1"/>
</dbReference>
<organism evidence="5 6">
    <name type="scientific">Archangium minus</name>
    <dbReference type="NCBI Taxonomy" id="83450"/>
    <lineage>
        <taxon>Bacteria</taxon>
        <taxon>Pseudomonadati</taxon>
        <taxon>Myxococcota</taxon>
        <taxon>Myxococcia</taxon>
        <taxon>Myxococcales</taxon>
        <taxon>Cystobacterineae</taxon>
        <taxon>Archangiaceae</taxon>
        <taxon>Archangium</taxon>
    </lineage>
</organism>
<dbReference type="Pfam" id="PF22977">
    <property type="entry name" value="WHD"/>
    <property type="match status" value="1"/>
</dbReference>
<dbReference type="SMART" id="SM00382">
    <property type="entry name" value="AAA"/>
    <property type="match status" value="1"/>
</dbReference>
<evidence type="ECO:0000313" key="6">
    <source>
        <dbReference type="Proteomes" id="UP001611383"/>
    </source>
</evidence>
<evidence type="ECO:0000256" key="2">
    <source>
        <dbReference type="ARBA" id="ARBA00022741"/>
    </source>
</evidence>
<dbReference type="RefSeq" id="WP_395822380.1">
    <property type="nucleotide sequence ID" value="NZ_CP043494.1"/>
</dbReference>
<dbReference type="EMBL" id="CP043494">
    <property type="protein sequence ID" value="WNG46195.1"/>
    <property type="molecule type" value="Genomic_DNA"/>
</dbReference>
<proteinExistence type="inferred from homology"/>
<sequence>MKAEHEYWTEANQRYLSAALGRVRAVLERHATREPREPAPVEERALEESSVVMPAPPALDRLSAIFQLSPFERDVLLLCAGVELDSTFAARCASAQGDPRRTWPTFSLALAVLRGAHWSALTPSAPLRRWRLVELGPGDALTTSPLRIDERVLHYLAGVQHPDERLVGLLESLTPPGLLVPSHQDLVRRLVTLWSRTPEGTQLPVVQLCGDEVADKRAIAAAACSALGTNLYRVFANGLPTGTDEVPMSRLLWREAALSGSALLLDCHDLEPGDSARLGAALRFIERAEGPLFVSSRERLRLPGQTLTTLDVARPTHHEQRLLWNEALKPASPELVERLVTQFDLSAPAIRDASAGARAYGEGEDLGRALWDACRARARPRMDDLAQRLEPAASWEDLVLPELQLQVLRDLVMHVRHRSRVYETWGFAAKGARGLGIGALFTGPSGTGKTMAAEVLANELRLDLYRIDLSQVVSKYIGETEKNLRRVFDAAEEGGALLLFDEADALFGKRSEVSDSHDRYANIEVGYLLQRMEAYRGLAILTTNMKSALDPAFLRRLRFVVQFPFPGPAERAELWRRVFPRETPTEGLDYARLARLDIAGGNIRNIALNAAFLAAEEGTPVRMQHISRATRSEFSKLEKPLTGISFE</sequence>
<evidence type="ECO:0000256" key="1">
    <source>
        <dbReference type="ARBA" id="ARBA00006914"/>
    </source>
</evidence>
<dbReference type="Gene3D" id="3.40.50.300">
    <property type="entry name" value="P-loop containing nucleotide triphosphate hydrolases"/>
    <property type="match status" value="1"/>
</dbReference>
<dbReference type="InterPro" id="IPR027417">
    <property type="entry name" value="P-loop_NTPase"/>
</dbReference>
<dbReference type="Proteomes" id="UP001611383">
    <property type="component" value="Chromosome"/>
</dbReference>
<name>A0ABY9WQW7_9BACT</name>
<dbReference type="InterPro" id="IPR003593">
    <property type="entry name" value="AAA+_ATPase"/>
</dbReference>
<dbReference type="GO" id="GO:0005524">
    <property type="term" value="F:ATP binding"/>
    <property type="evidence" value="ECO:0007669"/>
    <property type="project" value="UniProtKB-KW"/>
</dbReference>
<keyword evidence="6" id="KW-1185">Reference proteome</keyword>
<reference evidence="5 6" key="1">
    <citation type="submission" date="2019-08" db="EMBL/GenBank/DDBJ databases">
        <title>Archangium and Cystobacter genomes.</title>
        <authorList>
            <person name="Chen I.-C.K."/>
            <person name="Wielgoss S."/>
        </authorList>
    </citation>
    <scope>NUCLEOTIDE SEQUENCE [LARGE SCALE GENOMIC DNA]</scope>
    <source>
        <strain evidence="5 6">Cbm 6</strain>
    </source>
</reference>
<dbReference type="SUPFAM" id="SSF52540">
    <property type="entry name" value="P-loop containing nucleoside triphosphate hydrolases"/>
    <property type="match status" value="1"/>
</dbReference>
<accession>A0ABY9WQW7</accession>
<dbReference type="InterPro" id="IPR054472">
    <property type="entry name" value="WHD"/>
</dbReference>
<evidence type="ECO:0000256" key="3">
    <source>
        <dbReference type="ARBA" id="ARBA00022840"/>
    </source>
</evidence>
<gene>
    <name evidence="5" type="ORF">F0U60_20290</name>
</gene>
<evidence type="ECO:0000313" key="5">
    <source>
        <dbReference type="EMBL" id="WNG46195.1"/>
    </source>
</evidence>
<dbReference type="PANTHER" id="PTHR23073">
    <property type="entry name" value="26S PROTEASOME REGULATORY SUBUNIT"/>
    <property type="match status" value="1"/>
</dbReference>
<keyword evidence="2" id="KW-0547">Nucleotide-binding</keyword>
<protein>
    <submittedName>
        <fullName evidence="5">ATP-binding protein</fullName>
    </submittedName>
</protein>